<dbReference type="RefSeq" id="WP_090027890.1">
    <property type="nucleotide sequence ID" value="NZ_FNEB01000002.1"/>
</dbReference>
<dbReference type="OrthoDB" id="7239472at2"/>
<keyword evidence="7" id="KW-1185">Reference proteome</keyword>
<dbReference type="Pfam" id="PF03480">
    <property type="entry name" value="DctP"/>
    <property type="match status" value="1"/>
</dbReference>
<protein>
    <submittedName>
        <fullName evidence="6">TRAP-type C4-dicarboxylate transport system, substrate-binding protein</fullName>
    </submittedName>
</protein>
<keyword evidence="4" id="KW-0732">Signal</keyword>
<evidence type="ECO:0000256" key="2">
    <source>
        <dbReference type="ARBA" id="ARBA00009023"/>
    </source>
</evidence>
<evidence type="ECO:0000313" key="6">
    <source>
        <dbReference type="EMBL" id="SDI39561.1"/>
    </source>
</evidence>
<dbReference type="AlphaFoldDB" id="A0A1G8K814"/>
<dbReference type="STRING" id="490829.SAMN05421850_102439"/>
<dbReference type="GO" id="GO:0042597">
    <property type="term" value="C:periplasmic space"/>
    <property type="evidence" value="ECO:0007669"/>
    <property type="project" value="UniProtKB-SubCell"/>
</dbReference>
<dbReference type="InterPro" id="IPR018389">
    <property type="entry name" value="DctP_fam"/>
</dbReference>
<sequence length="381" mass="40204">MKLNNLFSAIGGAALLSAVATSGTARELTFAIGHPPGSYLIAGGEAFSEVLAEETNGELTAKVFPMSLLSMAETSAGLREGLADIGAVMSTYFAAEYPHTNMILDASMLLNTMGDEAKSVAGLAYSAAMAEFILTKCPECNQEFAAQNQVYTGAAGTPGYALNCTKPVVTMEDLQGARLRIGGANWARWSNAVGATPVTMSGNEMLEALAQGVLDCIILSVPDVQNFGMGESVKHITLGAPGGVYVASLSNMNRNTWMELSATERTAVMKAAAKAAAVSSWAYQSGHEAVLEKVKAAGVEVHEADAAVQEKTAEFVEVDKEALISLYAEKGVSRGSEMIAEFSNILEKWVNLTQNVSDADALSELYWDELYSKIDVEAHGS</sequence>
<dbReference type="PANTHER" id="PTHR33376">
    <property type="match status" value="1"/>
</dbReference>
<reference evidence="6 7" key="1">
    <citation type="submission" date="2016-10" db="EMBL/GenBank/DDBJ databases">
        <authorList>
            <person name="de Groot N.N."/>
        </authorList>
    </citation>
    <scope>NUCLEOTIDE SEQUENCE [LARGE SCALE GENOMIC DNA]</scope>
    <source>
        <strain evidence="6 7">DSM 28010</strain>
    </source>
</reference>
<proteinExistence type="inferred from homology"/>
<dbReference type="PANTHER" id="PTHR33376:SF7">
    <property type="entry name" value="C4-DICARBOXYLATE-BINDING PROTEIN DCTB"/>
    <property type="match status" value="1"/>
</dbReference>
<accession>A0A1G8K814</accession>
<evidence type="ECO:0000256" key="1">
    <source>
        <dbReference type="ARBA" id="ARBA00004418"/>
    </source>
</evidence>
<dbReference type="InterPro" id="IPR038404">
    <property type="entry name" value="TRAP_DctP_sf"/>
</dbReference>
<organism evidence="6 7">
    <name type="scientific">Lutimaribacter saemankumensis</name>
    <dbReference type="NCBI Taxonomy" id="490829"/>
    <lineage>
        <taxon>Bacteria</taxon>
        <taxon>Pseudomonadati</taxon>
        <taxon>Pseudomonadota</taxon>
        <taxon>Alphaproteobacteria</taxon>
        <taxon>Rhodobacterales</taxon>
        <taxon>Roseobacteraceae</taxon>
        <taxon>Lutimaribacter</taxon>
    </lineage>
</organism>
<name>A0A1G8K814_9RHOB</name>
<comment type="subcellular location">
    <subcellularLocation>
        <location evidence="1">Periplasm</location>
    </subcellularLocation>
</comment>
<dbReference type="CDD" id="cd13666">
    <property type="entry name" value="PBP2_TRAP_DctP_like_1"/>
    <property type="match status" value="1"/>
</dbReference>
<gene>
    <name evidence="6" type="ORF">SAMN05421850_102439</name>
</gene>
<dbReference type="NCBIfam" id="NF037995">
    <property type="entry name" value="TRAP_S1"/>
    <property type="match status" value="1"/>
</dbReference>
<evidence type="ECO:0000256" key="3">
    <source>
        <dbReference type="ARBA" id="ARBA00022448"/>
    </source>
</evidence>
<dbReference type="GO" id="GO:0055085">
    <property type="term" value="P:transmembrane transport"/>
    <property type="evidence" value="ECO:0007669"/>
    <property type="project" value="InterPro"/>
</dbReference>
<dbReference type="Gene3D" id="3.40.190.170">
    <property type="entry name" value="Bacterial extracellular solute-binding protein, family 7"/>
    <property type="match status" value="1"/>
</dbReference>
<evidence type="ECO:0000313" key="7">
    <source>
        <dbReference type="Proteomes" id="UP000199340"/>
    </source>
</evidence>
<keyword evidence="5" id="KW-0574">Periplasm</keyword>
<comment type="similarity">
    <text evidence="2">Belongs to the bacterial solute-binding protein 7 family.</text>
</comment>
<dbReference type="Proteomes" id="UP000199340">
    <property type="component" value="Unassembled WGS sequence"/>
</dbReference>
<evidence type="ECO:0000256" key="5">
    <source>
        <dbReference type="ARBA" id="ARBA00022764"/>
    </source>
</evidence>
<keyword evidence="3" id="KW-0813">Transport</keyword>
<evidence type="ECO:0000256" key="4">
    <source>
        <dbReference type="ARBA" id="ARBA00022729"/>
    </source>
</evidence>
<dbReference type="EMBL" id="FNEB01000002">
    <property type="protein sequence ID" value="SDI39561.1"/>
    <property type="molecule type" value="Genomic_DNA"/>
</dbReference>